<proteinExistence type="predicted"/>
<gene>
    <name evidence="3" type="ORF">MVI01_11140</name>
</gene>
<evidence type="ECO:0000256" key="1">
    <source>
        <dbReference type="SAM" id="MobiDB-lite"/>
    </source>
</evidence>
<reference evidence="3 4" key="1">
    <citation type="submission" date="2019-07" db="EMBL/GenBank/DDBJ databases">
        <title>Whole genome shotgun sequence of Myxococcus virescens NBRC 100334.</title>
        <authorList>
            <person name="Hosoyama A."/>
            <person name="Uohara A."/>
            <person name="Ohji S."/>
            <person name="Ichikawa N."/>
        </authorList>
    </citation>
    <scope>NUCLEOTIDE SEQUENCE [LARGE SCALE GENOMIC DNA]</scope>
    <source>
        <strain evidence="3 4">NBRC 100334</strain>
    </source>
</reference>
<accession>A0A511H742</accession>
<comment type="caution">
    <text evidence="3">The sequence shown here is derived from an EMBL/GenBank/DDBJ whole genome shotgun (WGS) entry which is preliminary data.</text>
</comment>
<dbReference type="PROSITE" id="PS51257">
    <property type="entry name" value="PROKAR_LIPOPROTEIN"/>
    <property type="match status" value="1"/>
</dbReference>
<feature type="chain" id="PRO_5022160550" description="Lipoprotein" evidence="2">
    <location>
        <begin position="27"/>
        <end position="225"/>
    </location>
</feature>
<evidence type="ECO:0000313" key="3">
    <source>
        <dbReference type="EMBL" id="GEL69330.1"/>
    </source>
</evidence>
<evidence type="ECO:0008006" key="5">
    <source>
        <dbReference type="Google" id="ProtNLM"/>
    </source>
</evidence>
<keyword evidence="2" id="KW-0732">Signal</keyword>
<dbReference type="NCBIfam" id="TIGR02269">
    <property type="entry name" value="TIGR02269 family lipoprotein"/>
    <property type="match status" value="1"/>
</dbReference>
<sequence length="225" mass="25343">MTVRRPHALWLLLAVSLMGCSTVAHDERRRGPGKGPEECRPPDDAPCVVVQCTPDVCGLYFCEDVAPEVQQVRFPPARPPVAAAPGSGPRRNWGRDTKRSNGTAPVMVFPNWNGVRERAIPPSHQLPAGRFEKHHIFPQAELLARWFERQGVKIHNYTLPIPRDLHRKIHGGDGRGGAWNQAWRDFMLTHPRATPEEIYRHAGELIFRFQLLGGPIQSYYSQPGT</sequence>
<evidence type="ECO:0000313" key="4">
    <source>
        <dbReference type="Proteomes" id="UP000321224"/>
    </source>
</evidence>
<evidence type="ECO:0000256" key="2">
    <source>
        <dbReference type="SAM" id="SignalP"/>
    </source>
</evidence>
<organism evidence="3 4">
    <name type="scientific">Myxococcus virescens</name>
    <dbReference type="NCBI Taxonomy" id="83456"/>
    <lineage>
        <taxon>Bacteria</taxon>
        <taxon>Pseudomonadati</taxon>
        <taxon>Myxococcota</taxon>
        <taxon>Myxococcia</taxon>
        <taxon>Myxococcales</taxon>
        <taxon>Cystobacterineae</taxon>
        <taxon>Myxococcaceae</taxon>
        <taxon>Myxococcus</taxon>
    </lineage>
</organism>
<feature type="compositionally biased region" description="Low complexity" evidence="1">
    <location>
        <begin position="77"/>
        <end position="91"/>
    </location>
</feature>
<protein>
    <recommendedName>
        <fullName evidence="5">Lipoprotein</fullName>
    </recommendedName>
</protein>
<feature type="signal peptide" evidence="2">
    <location>
        <begin position="1"/>
        <end position="26"/>
    </location>
</feature>
<feature type="region of interest" description="Disordered" evidence="1">
    <location>
        <begin position="77"/>
        <end position="100"/>
    </location>
</feature>
<dbReference type="AlphaFoldDB" id="A0A511H742"/>
<name>A0A511H742_9BACT</name>
<dbReference type="EMBL" id="BJVY01000004">
    <property type="protein sequence ID" value="GEL69330.1"/>
    <property type="molecule type" value="Genomic_DNA"/>
</dbReference>
<dbReference type="Proteomes" id="UP000321224">
    <property type="component" value="Unassembled WGS sequence"/>
</dbReference>
<dbReference type="Pfam" id="PF09533">
    <property type="entry name" value="DUF2380"/>
    <property type="match status" value="1"/>
</dbReference>
<dbReference type="InterPro" id="IPR011755">
    <property type="entry name" value="CHP02269_MYXXA"/>
</dbReference>